<feature type="transmembrane region" description="Helical" evidence="1">
    <location>
        <begin position="240"/>
        <end position="260"/>
    </location>
</feature>
<dbReference type="Proteomes" id="UP001178507">
    <property type="component" value="Unassembled WGS sequence"/>
</dbReference>
<keyword evidence="1" id="KW-0812">Transmembrane</keyword>
<protein>
    <submittedName>
        <fullName evidence="2">Uncharacterized protein</fullName>
    </submittedName>
</protein>
<feature type="transmembrane region" description="Helical" evidence="1">
    <location>
        <begin position="272"/>
        <end position="295"/>
    </location>
</feature>
<evidence type="ECO:0000313" key="3">
    <source>
        <dbReference type="Proteomes" id="UP001178507"/>
    </source>
</evidence>
<keyword evidence="1" id="KW-1133">Transmembrane helix</keyword>
<gene>
    <name evidence="2" type="ORF">EVOR1521_LOCUS24546</name>
</gene>
<accession>A0AA36J9X7</accession>
<keyword evidence="1" id="KW-0472">Membrane</keyword>
<feature type="transmembrane region" description="Helical" evidence="1">
    <location>
        <begin position="596"/>
        <end position="625"/>
    </location>
</feature>
<feature type="transmembrane region" description="Helical" evidence="1">
    <location>
        <begin position="538"/>
        <end position="556"/>
    </location>
</feature>
<dbReference type="AlphaFoldDB" id="A0AA36J9X7"/>
<evidence type="ECO:0000256" key="1">
    <source>
        <dbReference type="SAM" id="Phobius"/>
    </source>
</evidence>
<feature type="transmembrane region" description="Helical" evidence="1">
    <location>
        <begin position="151"/>
        <end position="168"/>
    </location>
</feature>
<feature type="transmembrane region" description="Helical" evidence="1">
    <location>
        <begin position="121"/>
        <end position="139"/>
    </location>
</feature>
<keyword evidence="3" id="KW-1185">Reference proteome</keyword>
<organism evidence="2 3">
    <name type="scientific">Effrenium voratum</name>
    <dbReference type="NCBI Taxonomy" id="2562239"/>
    <lineage>
        <taxon>Eukaryota</taxon>
        <taxon>Sar</taxon>
        <taxon>Alveolata</taxon>
        <taxon>Dinophyceae</taxon>
        <taxon>Suessiales</taxon>
        <taxon>Symbiodiniaceae</taxon>
        <taxon>Effrenium</taxon>
    </lineage>
</organism>
<dbReference type="EMBL" id="CAUJNA010003413">
    <property type="protein sequence ID" value="CAJ1401385.1"/>
    <property type="molecule type" value="Genomic_DNA"/>
</dbReference>
<sequence length="922" mass="101926">MNRTAWLHHGLGTISREEAEQRVQRNGLYLGASRDFWIVFFCCLGTIILCFLLTFGAVELRARRRKAMWGSKTDSDSEDSEAEHLQPELLTSKPVAKVGFIQRSIFKAQRYGPSFALHADLALRATLVAVFCAATYSPALPFLSWWQEQGWSMSYVVVILAFTLYLDLGSTVQSAWGGFYGTLLPVLNCWLMFAVYPHGVTDDDAGSYVFAWANFLIFVLLTFTLNLATLAKMYALSWQAYFTMCFLNPSDTTVFSRGLADVQLHAAETGALMGSIIGFLFAVLCAVVPTTISALDRAQDIVLDIAWTHGRLLERLIHLGGAQMHNQAAVVFGAEVKCLQQNVQEAKGLLATAWWECFDLGVAGRSRALLLELCKSLDFLNDWIEFMVMAVQHHDSDKVTNHIFVSVQKELSALVRESKGSLFRCVAVAIQGDLAAESDLTMSLSALEEAQRNLTAAFRRSLSQVPLQQVFTFGQLPELALASSVSGYSQLVGTLASELLVFEPFADKPSLTEQLRGLCSFSALGCGRRKFLETMKLLVAYLACFALGRSGIGGFLPPFNSTAPGTVSYLIFQGGDQAAALKKNSDRFMGVGLGSLMGVLLLGSSCGISSLVGVWMQGIFLIAYFVLEFMGFYMYFASPSFFYVGLMFCCFFASSALDSCNQLKSDSTSNFQSMLSQLLAILIATLMDVTTDRSLSIRATQNLEAFVDVMDRALDTYPISKRKARRALREEGLGLLAAARADGQEAAREPRLLQVPWREDLWTKVLVLCEEAWQCLTLVSCTASPETPQERCFQKAVDVLLSSPSFAKDVQILRSRALQSFELVIDLFRQTHYDDTSSGQAELVGEFMDSRKCHAHALPKILSETVARLNVQAAQEAHTLLDHEICAVAMFIMLLEALGQRIEQLEVAVLEQPQMWQLLEPS</sequence>
<proteinExistence type="predicted"/>
<name>A0AA36J9X7_9DINO</name>
<reference evidence="2" key="1">
    <citation type="submission" date="2023-08" db="EMBL/GenBank/DDBJ databases">
        <authorList>
            <person name="Chen Y."/>
            <person name="Shah S."/>
            <person name="Dougan E. K."/>
            <person name="Thang M."/>
            <person name="Chan C."/>
        </authorList>
    </citation>
    <scope>NUCLEOTIDE SEQUENCE</scope>
</reference>
<feature type="transmembrane region" description="Helical" evidence="1">
    <location>
        <begin position="175"/>
        <end position="196"/>
    </location>
</feature>
<comment type="caution">
    <text evidence="2">The sequence shown here is derived from an EMBL/GenBank/DDBJ whole genome shotgun (WGS) entry which is preliminary data.</text>
</comment>
<feature type="transmembrane region" description="Helical" evidence="1">
    <location>
        <begin position="208"/>
        <end position="228"/>
    </location>
</feature>
<evidence type="ECO:0000313" key="2">
    <source>
        <dbReference type="EMBL" id="CAJ1401385.1"/>
    </source>
</evidence>
<feature type="transmembrane region" description="Helical" evidence="1">
    <location>
        <begin position="36"/>
        <end position="58"/>
    </location>
</feature>